<proteinExistence type="predicted"/>
<keyword evidence="2" id="KW-1185">Reference proteome</keyword>
<reference evidence="1 2" key="1">
    <citation type="submission" date="2019-09" db="EMBL/GenBank/DDBJ databases">
        <title>Characterization of the phylogenetic diversity of two novel species belonging to the genus Bifidobacterium: Bifidobacterium cebidarum sp. nov. and Bifidobacterium leontopitheci sp. nov.</title>
        <authorList>
            <person name="Lugli G.A."/>
            <person name="Duranti S."/>
            <person name="Milani C."/>
            <person name="Turroni F."/>
            <person name="Ventura M."/>
        </authorList>
    </citation>
    <scope>NUCLEOTIDE SEQUENCE [LARGE SCALE GENOMIC DNA]</scope>
    <source>
        <strain evidence="1 2">DSM 100238</strain>
    </source>
</reference>
<evidence type="ECO:0000313" key="1">
    <source>
        <dbReference type="EMBL" id="KAB8292712.1"/>
    </source>
</evidence>
<organism evidence="1 2">
    <name type="scientific">Bifidobacterium apri</name>
    <dbReference type="NCBI Taxonomy" id="1769423"/>
    <lineage>
        <taxon>Bacteria</taxon>
        <taxon>Bacillati</taxon>
        <taxon>Actinomycetota</taxon>
        <taxon>Actinomycetes</taxon>
        <taxon>Bifidobacteriales</taxon>
        <taxon>Bifidobacteriaceae</taxon>
        <taxon>Bifidobacterium</taxon>
    </lineage>
</organism>
<accession>A0A6A2WBY0</accession>
<dbReference type="EMBL" id="WBSO01000022">
    <property type="protein sequence ID" value="KAB8292712.1"/>
    <property type="molecule type" value="Genomic_DNA"/>
</dbReference>
<comment type="caution">
    <text evidence="1">The sequence shown here is derived from an EMBL/GenBank/DDBJ whole genome shotgun (WGS) entry which is preliminary data.</text>
</comment>
<name>A0A6A2WBY0_9BIFI</name>
<sequence>MAQCRVALTSDFRRFYGLTLPDAIRQVSPQALLDLLDGLTGIDGSLYREYRLDHDKQHTGTGMDGDGYRLSNHAFTQDTMLLADMRNMLAAQFNARLEKGAQHVPMVLMPGEHGKHGKFGHLSLADMQFVE</sequence>
<dbReference type="Proteomes" id="UP000440041">
    <property type="component" value="Unassembled WGS sequence"/>
</dbReference>
<dbReference type="AlphaFoldDB" id="A0A6A2WBY0"/>
<gene>
    <name evidence="1" type="ORF">DSM100238_1764</name>
</gene>
<protein>
    <submittedName>
        <fullName evidence="1">Uncharacterized protein</fullName>
    </submittedName>
</protein>
<dbReference type="RefSeq" id="WP_152356281.1">
    <property type="nucleotide sequence ID" value="NZ_JBHLXF010000001.1"/>
</dbReference>
<evidence type="ECO:0000313" key="2">
    <source>
        <dbReference type="Proteomes" id="UP000440041"/>
    </source>
</evidence>